<protein>
    <recommendedName>
        <fullName evidence="3 4">Diaminopimelate epimerase</fullName>
        <shortName evidence="3">DAP epimerase</shortName>
        <ecNumber evidence="3 4">5.1.1.7</ecNumber>
    </recommendedName>
    <alternativeName>
        <fullName evidence="3">PLP-independent amino acid racemase</fullName>
    </alternativeName>
</protein>
<dbReference type="HAMAP" id="MF_00197">
    <property type="entry name" value="DAP_epimerase"/>
    <property type="match status" value="1"/>
</dbReference>
<sequence>MSGAGNDFIVIDNMRLETDLAEEQIRNLCTRRTGIGADGMILVEPSDRYDFTMKYFNADGRPGSMCGNGGRCTVYFAWKYGICPEQTVFEANGCRYEAHVTGHEEVRLKMTLPGDFRDEFPAGEFTCAFVDTGSPHTIIYTDDVSRVDVDTSGRRIRNDTSLFPEGTNVNFLQITSPGTLTLRTFERGVEAETLACGTGAVAAALMSYRLGKISSRRVEITVKSGDILTVDFSEDMTDVYLAGPAKIVYKGTVKL</sequence>
<dbReference type="NCBIfam" id="TIGR00652">
    <property type="entry name" value="DapF"/>
    <property type="match status" value="1"/>
</dbReference>
<dbReference type="GO" id="GO:0008837">
    <property type="term" value="F:diaminopimelate epimerase activity"/>
    <property type="evidence" value="ECO:0007669"/>
    <property type="project" value="UniProtKB-UniRule"/>
</dbReference>
<dbReference type="Gene3D" id="3.10.310.10">
    <property type="entry name" value="Diaminopimelate Epimerase, Chain A, domain 1"/>
    <property type="match status" value="2"/>
</dbReference>
<gene>
    <name evidence="3" type="primary">dapF</name>
    <name evidence="5" type="ORF">ENN50_02945</name>
</gene>
<comment type="similarity">
    <text evidence="1 3">Belongs to the diaminopimelate epimerase family.</text>
</comment>
<dbReference type="InterPro" id="IPR001653">
    <property type="entry name" value="DAP_epimerase_DapF"/>
</dbReference>
<feature type="binding site" evidence="3">
    <location>
        <begin position="197"/>
        <end position="198"/>
    </location>
    <ligand>
        <name>substrate</name>
    </ligand>
</feature>
<reference evidence="5" key="1">
    <citation type="journal article" date="2020" name="mSystems">
        <title>Genome- and Community-Level Interaction Insights into Carbon Utilization and Element Cycling Functions of Hydrothermarchaeota in Hydrothermal Sediment.</title>
        <authorList>
            <person name="Zhou Z."/>
            <person name="Liu Y."/>
            <person name="Xu W."/>
            <person name="Pan J."/>
            <person name="Luo Z.H."/>
            <person name="Li M."/>
        </authorList>
    </citation>
    <scope>NUCLEOTIDE SEQUENCE [LARGE SCALE GENOMIC DNA]</scope>
    <source>
        <strain evidence="5">SpSt-1181</strain>
    </source>
</reference>
<dbReference type="PANTHER" id="PTHR31689:SF0">
    <property type="entry name" value="DIAMINOPIMELATE EPIMERASE"/>
    <property type="match status" value="1"/>
</dbReference>
<dbReference type="EC" id="5.1.1.7" evidence="3 4"/>
<dbReference type="Pfam" id="PF01678">
    <property type="entry name" value="DAP_epimerase"/>
    <property type="match status" value="2"/>
</dbReference>
<dbReference type="Proteomes" id="UP000886335">
    <property type="component" value="Unassembled WGS sequence"/>
</dbReference>
<dbReference type="EMBL" id="DSBW01000069">
    <property type="protein sequence ID" value="HED30650.1"/>
    <property type="molecule type" value="Genomic_DNA"/>
</dbReference>
<feature type="active site" description="Proton donor" evidence="3">
    <location>
        <position position="66"/>
    </location>
</feature>
<feature type="binding site" evidence="3">
    <location>
        <begin position="67"/>
        <end position="68"/>
    </location>
    <ligand>
        <name>substrate</name>
    </ligand>
</feature>
<accession>A0A831SSR8</accession>
<dbReference type="PANTHER" id="PTHR31689">
    <property type="entry name" value="DIAMINOPIMELATE EPIMERASE, CHLOROPLASTIC"/>
    <property type="match status" value="1"/>
</dbReference>
<keyword evidence="3" id="KW-0963">Cytoplasm</keyword>
<feature type="site" description="Could be important to modulate the pK values of the two catalytic cysteine residues" evidence="3">
    <location>
        <position position="186"/>
    </location>
</feature>
<dbReference type="GO" id="GO:0005829">
    <property type="term" value="C:cytosol"/>
    <property type="evidence" value="ECO:0007669"/>
    <property type="project" value="TreeGrafter"/>
</dbReference>
<dbReference type="AlphaFoldDB" id="A0A831SSR8"/>
<evidence type="ECO:0000256" key="2">
    <source>
        <dbReference type="ARBA" id="ARBA00023235"/>
    </source>
</evidence>
<feature type="binding site" evidence="3">
    <location>
        <position position="6"/>
    </location>
    <ligand>
        <name>substrate</name>
    </ligand>
</feature>
<evidence type="ECO:0000256" key="3">
    <source>
        <dbReference type="HAMAP-Rule" id="MF_00197"/>
    </source>
</evidence>
<proteinExistence type="inferred from homology"/>
<name>A0A831SSR8_PROAE</name>
<comment type="catalytic activity">
    <reaction evidence="3">
        <text>(2S,6S)-2,6-diaminopimelate = meso-2,6-diaminopimelate</text>
        <dbReference type="Rhea" id="RHEA:15393"/>
        <dbReference type="ChEBI" id="CHEBI:57609"/>
        <dbReference type="ChEBI" id="CHEBI:57791"/>
        <dbReference type="EC" id="5.1.1.7"/>
    </reaction>
</comment>
<comment type="caution">
    <text evidence="3">Lacks conserved residue(s) required for the propagation of feature annotation.</text>
</comment>
<keyword evidence="2 3" id="KW-0413">Isomerase</keyword>
<comment type="function">
    <text evidence="3">Catalyzes the stereoinversion of LL-2,6-diaminopimelate (L,L-DAP) to meso-diaminopimelate (meso-DAP), a precursor of L-lysine and an essential component of the bacterial peptidoglycan.</text>
</comment>
<dbReference type="SUPFAM" id="SSF54506">
    <property type="entry name" value="Diaminopimelate epimerase-like"/>
    <property type="match status" value="2"/>
</dbReference>
<feature type="binding site" evidence="3">
    <location>
        <begin position="186"/>
        <end position="187"/>
    </location>
    <ligand>
        <name>substrate</name>
    </ligand>
</feature>
<feature type="active site" description="Proton acceptor" evidence="3">
    <location>
        <position position="196"/>
    </location>
</feature>
<organism evidence="5">
    <name type="scientific">Prosthecochloris aestuarii</name>
    <dbReference type="NCBI Taxonomy" id="1102"/>
    <lineage>
        <taxon>Bacteria</taxon>
        <taxon>Pseudomonadati</taxon>
        <taxon>Chlorobiota</taxon>
        <taxon>Chlorobiia</taxon>
        <taxon>Chlorobiales</taxon>
        <taxon>Chlorobiaceae</taxon>
        <taxon>Prosthecochloris</taxon>
    </lineage>
</organism>
<feature type="binding site" evidence="3">
    <location>
        <position position="168"/>
    </location>
    <ligand>
        <name>substrate</name>
    </ligand>
</feature>
<keyword evidence="3" id="KW-0457">Lysine biosynthesis</keyword>
<comment type="subunit">
    <text evidence="3">Homodimer.</text>
</comment>
<evidence type="ECO:0000256" key="1">
    <source>
        <dbReference type="ARBA" id="ARBA00010219"/>
    </source>
</evidence>
<comment type="pathway">
    <text evidence="3">Amino-acid biosynthesis; L-lysine biosynthesis via DAP pathway; DL-2,6-diaminopimelate from LL-2,6-diaminopimelate: step 1/1.</text>
</comment>
<dbReference type="GO" id="GO:0009089">
    <property type="term" value="P:lysine biosynthetic process via diaminopimelate"/>
    <property type="evidence" value="ECO:0007669"/>
    <property type="project" value="UniProtKB-UniRule"/>
</dbReference>
<evidence type="ECO:0000313" key="5">
    <source>
        <dbReference type="EMBL" id="HED30650.1"/>
    </source>
</evidence>
<feature type="binding site" evidence="3">
    <location>
        <position position="57"/>
    </location>
    <ligand>
        <name>substrate</name>
    </ligand>
</feature>
<dbReference type="UniPathway" id="UPA00034">
    <property type="reaction ID" value="UER00025"/>
</dbReference>
<evidence type="ECO:0000256" key="4">
    <source>
        <dbReference type="NCBIfam" id="TIGR00652"/>
    </source>
</evidence>
<comment type="caution">
    <text evidence="5">The sequence shown here is derived from an EMBL/GenBank/DDBJ whole genome shotgun (WGS) entry which is preliminary data.</text>
</comment>
<comment type="subcellular location">
    <subcellularLocation>
        <location evidence="3">Cytoplasm</location>
    </subcellularLocation>
</comment>
<feature type="site" description="Could be important to modulate the pK values of the two catalytic cysteine residues" evidence="3">
    <location>
        <position position="136"/>
    </location>
</feature>
<keyword evidence="3" id="KW-0028">Amino-acid biosynthesis</keyword>